<evidence type="ECO:0000313" key="3">
    <source>
        <dbReference type="EMBL" id="CAF1321574.1"/>
    </source>
</evidence>
<proteinExistence type="predicted"/>
<dbReference type="PANTHER" id="PTHR33064">
    <property type="entry name" value="POL PROTEIN"/>
    <property type="match status" value="1"/>
</dbReference>
<dbReference type="Proteomes" id="UP000663829">
    <property type="component" value="Unassembled WGS sequence"/>
</dbReference>
<dbReference type="InterPro" id="IPR051320">
    <property type="entry name" value="Viral_Replic_Matur_Polypro"/>
</dbReference>
<dbReference type="PANTHER" id="PTHR33064:SF37">
    <property type="entry name" value="RIBONUCLEASE H"/>
    <property type="match status" value="1"/>
</dbReference>
<name>A0A815F7W3_9BILA</name>
<protein>
    <recommendedName>
        <fullName evidence="6">Reverse transcriptase domain-containing protein</fullName>
    </recommendedName>
</protein>
<dbReference type="OrthoDB" id="3863715at2759"/>
<evidence type="ECO:0000313" key="5">
    <source>
        <dbReference type="Proteomes" id="UP000663829"/>
    </source>
</evidence>
<dbReference type="FunFam" id="3.30.70.270:FF:000020">
    <property type="entry name" value="Transposon Tf2-6 polyprotein-like Protein"/>
    <property type="match status" value="1"/>
</dbReference>
<feature type="domain" description="Reverse transcriptase" evidence="1">
    <location>
        <begin position="2"/>
        <end position="66"/>
    </location>
</feature>
<feature type="domain" description="Reverse transcriptase/retrotransposon-derived protein RNase H-like" evidence="2">
    <location>
        <begin position="133"/>
        <end position="184"/>
    </location>
</feature>
<reference evidence="3" key="1">
    <citation type="submission" date="2021-02" db="EMBL/GenBank/DDBJ databases">
        <authorList>
            <person name="Nowell W R."/>
        </authorList>
    </citation>
    <scope>NUCLEOTIDE SEQUENCE</scope>
</reference>
<evidence type="ECO:0008006" key="6">
    <source>
        <dbReference type="Google" id="ProtNLM"/>
    </source>
</evidence>
<dbReference type="FunFam" id="3.30.70.270:FF:000003">
    <property type="entry name" value="Transposon Ty3-G Gag-Pol polyprotein"/>
    <property type="match status" value="1"/>
</dbReference>
<gene>
    <name evidence="3" type="ORF">GPM918_LOCUS29499</name>
    <name evidence="4" type="ORF">SRO942_LOCUS30082</name>
</gene>
<dbReference type="SUPFAM" id="SSF56672">
    <property type="entry name" value="DNA/RNA polymerases"/>
    <property type="match status" value="1"/>
</dbReference>
<accession>A0A815F7W3</accession>
<dbReference type="AlphaFoldDB" id="A0A815F7W3"/>
<dbReference type="Pfam" id="PF00078">
    <property type="entry name" value="RVT_1"/>
    <property type="match status" value="1"/>
</dbReference>
<dbReference type="Proteomes" id="UP000681722">
    <property type="component" value="Unassembled WGS sequence"/>
</dbReference>
<comment type="caution">
    <text evidence="3">The sequence shown here is derived from an EMBL/GenBank/DDBJ whole genome shotgun (WGS) entry which is preliminary data.</text>
</comment>
<evidence type="ECO:0000259" key="2">
    <source>
        <dbReference type="Pfam" id="PF17919"/>
    </source>
</evidence>
<dbReference type="InterPro" id="IPR000477">
    <property type="entry name" value="RT_dom"/>
</dbReference>
<sequence>MSTVLESCRHFCEVYLDDIVIFSKTAEEHLDHVYKVLQCLRQNNTKLNPPKCSIAQPKIDYLGHSITATTISPLNEKINAILKLQEPRTLKEANRFIGAIAWYRKFIKRFAEVAAPIHSVTNLTKKTRHKFRWGDDQFLAFHQLKNMRTTAPLLLQFSIEGKPLILSTDASDVGIGGVLQQEIDG</sequence>
<organism evidence="3 5">
    <name type="scientific">Didymodactylos carnosus</name>
    <dbReference type="NCBI Taxonomy" id="1234261"/>
    <lineage>
        <taxon>Eukaryota</taxon>
        <taxon>Metazoa</taxon>
        <taxon>Spiralia</taxon>
        <taxon>Gnathifera</taxon>
        <taxon>Rotifera</taxon>
        <taxon>Eurotatoria</taxon>
        <taxon>Bdelloidea</taxon>
        <taxon>Philodinida</taxon>
        <taxon>Philodinidae</taxon>
        <taxon>Didymodactylos</taxon>
    </lineage>
</organism>
<dbReference type="EMBL" id="CAJOBC010047994">
    <property type="protein sequence ID" value="CAF4167869.1"/>
    <property type="molecule type" value="Genomic_DNA"/>
</dbReference>
<dbReference type="Pfam" id="PF17919">
    <property type="entry name" value="RT_RNaseH_2"/>
    <property type="match status" value="1"/>
</dbReference>
<evidence type="ECO:0000259" key="1">
    <source>
        <dbReference type="Pfam" id="PF00078"/>
    </source>
</evidence>
<evidence type="ECO:0000313" key="4">
    <source>
        <dbReference type="EMBL" id="CAF4167869.1"/>
    </source>
</evidence>
<dbReference type="InterPro" id="IPR043502">
    <property type="entry name" value="DNA/RNA_pol_sf"/>
</dbReference>
<dbReference type="InterPro" id="IPR041577">
    <property type="entry name" value="RT_RNaseH_2"/>
</dbReference>
<dbReference type="EMBL" id="CAJNOQ010013434">
    <property type="protein sequence ID" value="CAF1321574.1"/>
    <property type="molecule type" value="Genomic_DNA"/>
</dbReference>
<dbReference type="Gene3D" id="3.30.70.270">
    <property type="match status" value="2"/>
</dbReference>
<keyword evidence="5" id="KW-1185">Reference proteome</keyword>
<dbReference type="InterPro" id="IPR043128">
    <property type="entry name" value="Rev_trsase/Diguanyl_cyclase"/>
</dbReference>